<feature type="compositionally biased region" description="Low complexity" evidence="1">
    <location>
        <begin position="32"/>
        <end position="44"/>
    </location>
</feature>
<name>A0ABZ0A105_9ACTN</name>
<sequence length="157" mass="15697">MKTPRTVLVALLAGAALTACAGPGSEPGGPSPSGATPVTSSTGPCETWPACQPNPGPTGAPPVTSQPDPSVSPRLPNPTWKGGPSKPPGPGATTLSGTIRAGVEPNCVLIDDNLLIGGPRDLLKPGTRVEVTGRSEPGMMTTCQQGTPFVVESARRA</sequence>
<evidence type="ECO:0000313" key="3">
    <source>
        <dbReference type="EMBL" id="WNM41148.1"/>
    </source>
</evidence>
<feature type="chain" id="PRO_5046527422" description="Secreted protein" evidence="2">
    <location>
        <begin position="22"/>
        <end position="157"/>
    </location>
</feature>
<protein>
    <recommendedName>
        <fullName evidence="5">Secreted protein</fullName>
    </recommendedName>
</protein>
<gene>
    <name evidence="3" type="ORF">RMN56_07300</name>
</gene>
<dbReference type="EMBL" id="CP134876">
    <property type="protein sequence ID" value="WNM41148.1"/>
    <property type="molecule type" value="Genomic_DNA"/>
</dbReference>
<evidence type="ECO:0000256" key="1">
    <source>
        <dbReference type="SAM" id="MobiDB-lite"/>
    </source>
</evidence>
<feature type="region of interest" description="Disordered" evidence="1">
    <location>
        <begin position="19"/>
        <end position="98"/>
    </location>
</feature>
<evidence type="ECO:0000256" key="2">
    <source>
        <dbReference type="SAM" id="SignalP"/>
    </source>
</evidence>
<keyword evidence="2" id="KW-0732">Signal</keyword>
<reference evidence="3 4" key="1">
    <citation type="submission" date="2023-09" db="EMBL/GenBank/DDBJ databases">
        <title>Micromonospora halotolerans DSM 45598 genome sequence.</title>
        <authorList>
            <person name="Mo P."/>
        </authorList>
    </citation>
    <scope>NUCLEOTIDE SEQUENCE [LARGE SCALE GENOMIC DNA]</scope>
    <source>
        <strain evidence="3 4">DSM 45598</strain>
    </source>
</reference>
<accession>A0ABZ0A105</accession>
<feature type="signal peptide" evidence="2">
    <location>
        <begin position="1"/>
        <end position="21"/>
    </location>
</feature>
<evidence type="ECO:0008006" key="5">
    <source>
        <dbReference type="Google" id="ProtNLM"/>
    </source>
</evidence>
<dbReference type="Proteomes" id="UP001303001">
    <property type="component" value="Chromosome"/>
</dbReference>
<keyword evidence="4" id="KW-1185">Reference proteome</keyword>
<proteinExistence type="predicted"/>
<dbReference type="RefSeq" id="WP_313723067.1">
    <property type="nucleotide sequence ID" value="NZ_CP134876.1"/>
</dbReference>
<organism evidence="3 4">
    <name type="scientific">Micromonospora halotolerans</name>
    <dbReference type="NCBI Taxonomy" id="709879"/>
    <lineage>
        <taxon>Bacteria</taxon>
        <taxon>Bacillati</taxon>
        <taxon>Actinomycetota</taxon>
        <taxon>Actinomycetes</taxon>
        <taxon>Micromonosporales</taxon>
        <taxon>Micromonosporaceae</taxon>
        <taxon>Micromonospora</taxon>
    </lineage>
</organism>
<evidence type="ECO:0000313" key="4">
    <source>
        <dbReference type="Proteomes" id="UP001303001"/>
    </source>
</evidence>
<dbReference type="PROSITE" id="PS51257">
    <property type="entry name" value="PROKAR_LIPOPROTEIN"/>
    <property type="match status" value="1"/>
</dbReference>